<keyword evidence="3" id="KW-1185">Reference proteome</keyword>
<name>A0A2V1IMV3_9BACT</name>
<evidence type="ECO:0000256" key="1">
    <source>
        <dbReference type="SAM" id="Phobius"/>
    </source>
</evidence>
<organism evidence="2 3">
    <name type="scientific">Duncaniella muris</name>
    <dbReference type="NCBI Taxonomy" id="2094150"/>
    <lineage>
        <taxon>Bacteria</taxon>
        <taxon>Pseudomonadati</taxon>
        <taxon>Bacteroidota</taxon>
        <taxon>Bacteroidia</taxon>
        <taxon>Bacteroidales</taxon>
        <taxon>Muribaculaceae</taxon>
        <taxon>Duncaniella</taxon>
    </lineage>
</organism>
<feature type="transmembrane region" description="Helical" evidence="1">
    <location>
        <begin position="6"/>
        <end position="25"/>
    </location>
</feature>
<dbReference type="GeneID" id="82526101"/>
<reference evidence="3" key="1">
    <citation type="submission" date="2018-02" db="EMBL/GenBank/DDBJ databases">
        <authorList>
            <person name="Clavel T."/>
            <person name="Strowig T."/>
        </authorList>
    </citation>
    <scope>NUCLEOTIDE SEQUENCE [LARGE SCALE GENOMIC DNA]</scope>
    <source>
        <strain evidence="3">DSM 103720</strain>
    </source>
</reference>
<protein>
    <submittedName>
        <fullName evidence="2">Uncharacterized protein</fullName>
    </submittedName>
</protein>
<keyword evidence="1" id="KW-0472">Membrane</keyword>
<dbReference type="Proteomes" id="UP000244905">
    <property type="component" value="Unassembled WGS sequence"/>
</dbReference>
<evidence type="ECO:0000313" key="3">
    <source>
        <dbReference type="Proteomes" id="UP000244905"/>
    </source>
</evidence>
<dbReference type="AlphaFoldDB" id="A0A2V1IMV3"/>
<evidence type="ECO:0000313" key="2">
    <source>
        <dbReference type="EMBL" id="PWB02214.1"/>
    </source>
</evidence>
<sequence>MEEVLRYILIAIIIYVIGTEIYKAVRTRTIDYTLWAIIGLFGIAIWLSRGFLITCQMYDWTTWAVCLLTIGSFVVPKQSKSSRWVKGGTLSSLSLAVISFATLNIIAKQKDSFAIETPLNGYSISRIGEIYFRYNGKSFSRTFNLSEYSGVEDLRKDYNVKLTLIPIAADIAKIEFLDLVSKQDMIDGNGGN</sequence>
<feature type="transmembrane region" description="Helical" evidence="1">
    <location>
        <begin position="57"/>
        <end position="75"/>
    </location>
</feature>
<accession>A0A2V1IMV3</accession>
<dbReference type="EMBL" id="PUEC01000014">
    <property type="protein sequence ID" value="PWB02214.1"/>
    <property type="molecule type" value="Genomic_DNA"/>
</dbReference>
<gene>
    <name evidence="2" type="ORF">C5O23_07060</name>
</gene>
<keyword evidence="1" id="KW-1133">Transmembrane helix</keyword>
<dbReference type="RefSeq" id="WP_107032248.1">
    <property type="nucleotide sequence ID" value="NZ_PUEC01000014.1"/>
</dbReference>
<feature type="transmembrane region" description="Helical" evidence="1">
    <location>
        <begin position="32"/>
        <end position="51"/>
    </location>
</feature>
<proteinExistence type="predicted"/>
<keyword evidence="1" id="KW-0812">Transmembrane</keyword>
<comment type="caution">
    <text evidence="2">The sequence shown here is derived from an EMBL/GenBank/DDBJ whole genome shotgun (WGS) entry which is preliminary data.</text>
</comment>